<dbReference type="InterPro" id="IPR049450">
    <property type="entry name" value="ACOT8-like_C"/>
</dbReference>
<feature type="domain" description="Acyl-CoA thioesterase-like N-terminal HotDog" evidence="1">
    <location>
        <begin position="46"/>
        <end position="139"/>
    </location>
</feature>
<dbReference type="PANTHER" id="PTHR38110:SF1">
    <property type="entry name" value="THIOESTERASE DOMAIN-CONTAINING PROTEIN"/>
    <property type="match status" value="1"/>
</dbReference>
<dbReference type="AlphaFoldDB" id="A0A916WR00"/>
<organism evidence="3 4">
    <name type="scientific">Gordonia jinhuaensis</name>
    <dbReference type="NCBI Taxonomy" id="1517702"/>
    <lineage>
        <taxon>Bacteria</taxon>
        <taxon>Bacillati</taxon>
        <taxon>Actinomycetota</taxon>
        <taxon>Actinomycetes</taxon>
        <taxon>Mycobacteriales</taxon>
        <taxon>Gordoniaceae</taxon>
        <taxon>Gordonia</taxon>
    </lineage>
</organism>
<evidence type="ECO:0000259" key="1">
    <source>
        <dbReference type="Pfam" id="PF13622"/>
    </source>
</evidence>
<proteinExistence type="predicted"/>
<evidence type="ECO:0000259" key="2">
    <source>
        <dbReference type="Pfam" id="PF20789"/>
    </source>
</evidence>
<dbReference type="SUPFAM" id="SSF54637">
    <property type="entry name" value="Thioesterase/thiol ester dehydrase-isomerase"/>
    <property type="match status" value="2"/>
</dbReference>
<reference evidence="3" key="1">
    <citation type="journal article" date="2014" name="Int. J. Syst. Evol. Microbiol.">
        <title>Complete genome sequence of Corynebacterium casei LMG S-19264T (=DSM 44701T), isolated from a smear-ripened cheese.</title>
        <authorList>
            <consortium name="US DOE Joint Genome Institute (JGI-PGF)"/>
            <person name="Walter F."/>
            <person name="Albersmeier A."/>
            <person name="Kalinowski J."/>
            <person name="Ruckert C."/>
        </authorList>
    </citation>
    <scope>NUCLEOTIDE SEQUENCE</scope>
    <source>
        <strain evidence="3">CGMCC 1.12827</strain>
    </source>
</reference>
<evidence type="ECO:0000313" key="3">
    <source>
        <dbReference type="EMBL" id="GGB21416.1"/>
    </source>
</evidence>
<dbReference type="Gene3D" id="2.40.160.210">
    <property type="entry name" value="Acyl-CoA thioesterase, double hotdog domain"/>
    <property type="match status" value="1"/>
</dbReference>
<dbReference type="InterPro" id="IPR052389">
    <property type="entry name" value="Sec_Metab_Biosynth-Assoc"/>
</dbReference>
<dbReference type="Pfam" id="PF13622">
    <property type="entry name" value="4HBT_3"/>
    <property type="match status" value="1"/>
</dbReference>
<reference evidence="3" key="2">
    <citation type="submission" date="2020-09" db="EMBL/GenBank/DDBJ databases">
        <authorList>
            <person name="Sun Q."/>
            <person name="Zhou Y."/>
        </authorList>
    </citation>
    <scope>NUCLEOTIDE SEQUENCE</scope>
    <source>
        <strain evidence="3">CGMCC 1.12827</strain>
    </source>
</reference>
<dbReference type="Pfam" id="PF20789">
    <property type="entry name" value="4HBT_3C"/>
    <property type="match status" value="1"/>
</dbReference>
<evidence type="ECO:0008006" key="5">
    <source>
        <dbReference type="Google" id="ProtNLM"/>
    </source>
</evidence>
<keyword evidence="4" id="KW-1185">Reference proteome</keyword>
<dbReference type="PANTHER" id="PTHR38110">
    <property type="entry name" value="CHROMOSOME 23, WHOLE GENOME SHOTGUN SEQUENCE"/>
    <property type="match status" value="1"/>
</dbReference>
<protein>
    <recommendedName>
        <fullName evidence="5">Acyl-CoA thioesterase</fullName>
    </recommendedName>
</protein>
<name>A0A916WR00_9ACTN</name>
<evidence type="ECO:0000313" key="4">
    <source>
        <dbReference type="Proteomes" id="UP000621454"/>
    </source>
</evidence>
<sequence length="299" mass="31430">MTASSLAGLLTLTPIDVTADPATANSPAGARPAPAVFYRAVIDPVFTIGPKVHGGTLQMLSAHAAVEALAATRDDVADVADVAGAHDLVPVATSSSFLSAPDPGEVTLAVTIRKAGRRVSVVDVDVEQNGRTQVSSSITVSSPDPRGGSYTGDLALRALATEPDSGAVEVRNSPIGEVMHLHDALELWVDSTSIPFARGETGEPVTRLWTRPRDADPDTAFAILAGDISMPVVMNIGRFGWAPTMQLTTYVRRLPAPGWLRIQASSSEIGDGWFEEDHLIIDSLGEVVAQSRQLALLPQ</sequence>
<dbReference type="Proteomes" id="UP000621454">
    <property type="component" value="Unassembled WGS sequence"/>
</dbReference>
<dbReference type="RefSeq" id="WP_188585188.1">
    <property type="nucleotide sequence ID" value="NZ_BMGC01000003.1"/>
</dbReference>
<dbReference type="InterPro" id="IPR049449">
    <property type="entry name" value="TesB_ACOT8-like_N"/>
</dbReference>
<gene>
    <name evidence="3" type="ORF">GCM10011489_06980</name>
</gene>
<dbReference type="EMBL" id="BMGC01000003">
    <property type="protein sequence ID" value="GGB21416.1"/>
    <property type="molecule type" value="Genomic_DNA"/>
</dbReference>
<dbReference type="InterPro" id="IPR029069">
    <property type="entry name" value="HotDog_dom_sf"/>
</dbReference>
<dbReference type="InterPro" id="IPR042171">
    <property type="entry name" value="Acyl-CoA_hotdog"/>
</dbReference>
<comment type="caution">
    <text evidence="3">The sequence shown here is derived from an EMBL/GenBank/DDBJ whole genome shotgun (WGS) entry which is preliminary data.</text>
</comment>
<accession>A0A916WR00</accession>
<feature type="domain" description="Acyl-CoA thioesterase-like C-terminal" evidence="2">
    <location>
        <begin position="176"/>
        <end position="296"/>
    </location>
</feature>